<comment type="caution">
    <text evidence="2">The sequence shown here is derived from an EMBL/GenBank/DDBJ whole genome shotgun (WGS) entry which is preliminary data.</text>
</comment>
<organism evidence="2 3">
    <name type="scientific">Streptomyces spiralis</name>
    <dbReference type="NCBI Taxonomy" id="66376"/>
    <lineage>
        <taxon>Bacteria</taxon>
        <taxon>Bacillati</taxon>
        <taxon>Actinomycetota</taxon>
        <taxon>Actinomycetes</taxon>
        <taxon>Kitasatosporales</taxon>
        <taxon>Streptomycetaceae</taxon>
        <taxon>Streptomyces</taxon>
    </lineage>
</organism>
<feature type="compositionally biased region" description="Basic residues" evidence="1">
    <location>
        <begin position="1"/>
        <end position="11"/>
    </location>
</feature>
<accession>A0A918ZNA9</accession>
<dbReference type="EMBL" id="BNBC01000003">
    <property type="protein sequence ID" value="GHE59987.1"/>
    <property type="molecule type" value="Genomic_DNA"/>
</dbReference>
<proteinExistence type="predicted"/>
<keyword evidence="3" id="KW-1185">Reference proteome</keyword>
<feature type="compositionally biased region" description="Basic residues" evidence="1">
    <location>
        <begin position="70"/>
        <end position="84"/>
    </location>
</feature>
<name>A0A918ZNA9_9ACTN</name>
<dbReference type="AlphaFoldDB" id="A0A918ZNA9"/>
<evidence type="ECO:0000313" key="2">
    <source>
        <dbReference type="EMBL" id="GHE59987.1"/>
    </source>
</evidence>
<reference evidence="2" key="2">
    <citation type="submission" date="2020-09" db="EMBL/GenBank/DDBJ databases">
        <authorList>
            <person name="Sun Q."/>
            <person name="Ohkuma M."/>
        </authorList>
    </citation>
    <scope>NUCLEOTIDE SEQUENCE</scope>
    <source>
        <strain evidence="2">JCM 3302</strain>
    </source>
</reference>
<sequence>MRHQHHGRLRSHPPGPSPIPQTVPATGLRRTSSGIAGHAGGNPASGAAMNNDRRKEAYLQQNGRTDVTPRQRRRLKKKGAQGKQ</sequence>
<evidence type="ECO:0000256" key="1">
    <source>
        <dbReference type="SAM" id="MobiDB-lite"/>
    </source>
</evidence>
<gene>
    <name evidence="2" type="ORF">GCM10014715_11710</name>
</gene>
<protein>
    <submittedName>
        <fullName evidence="2">Uncharacterized protein</fullName>
    </submittedName>
</protein>
<reference evidence="2" key="1">
    <citation type="journal article" date="2014" name="Int. J. Syst. Evol. Microbiol.">
        <title>Complete genome sequence of Corynebacterium casei LMG S-19264T (=DSM 44701T), isolated from a smear-ripened cheese.</title>
        <authorList>
            <consortium name="US DOE Joint Genome Institute (JGI-PGF)"/>
            <person name="Walter F."/>
            <person name="Albersmeier A."/>
            <person name="Kalinowski J."/>
            <person name="Ruckert C."/>
        </authorList>
    </citation>
    <scope>NUCLEOTIDE SEQUENCE</scope>
    <source>
        <strain evidence="2">JCM 3302</strain>
    </source>
</reference>
<dbReference type="Proteomes" id="UP000641386">
    <property type="component" value="Unassembled WGS sequence"/>
</dbReference>
<evidence type="ECO:0000313" key="3">
    <source>
        <dbReference type="Proteomes" id="UP000641386"/>
    </source>
</evidence>
<feature type="region of interest" description="Disordered" evidence="1">
    <location>
        <begin position="1"/>
        <end position="84"/>
    </location>
</feature>